<dbReference type="Pfam" id="PF00490">
    <property type="entry name" value="ALAD"/>
    <property type="match status" value="1"/>
</dbReference>
<dbReference type="EMBL" id="QOPC01000010">
    <property type="protein sequence ID" value="RCL38466.1"/>
    <property type="molecule type" value="Genomic_DNA"/>
</dbReference>
<evidence type="ECO:0000256" key="11">
    <source>
        <dbReference type="RuleBase" id="RU000515"/>
    </source>
</evidence>
<dbReference type="SMART" id="SM01004">
    <property type="entry name" value="ALAD"/>
    <property type="match status" value="1"/>
</dbReference>
<dbReference type="InterPro" id="IPR013785">
    <property type="entry name" value="Aldolase_TIM"/>
</dbReference>
<dbReference type="GO" id="GO:0004655">
    <property type="term" value="F:porphobilinogen synthase activity"/>
    <property type="evidence" value="ECO:0007669"/>
    <property type="project" value="UniProtKB-EC"/>
</dbReference>
<comment type="similarity">
    <text evidence="2 12">Belongs to the ALAD family.</text>
</comment>
<dbReference type="EC" id="4.2.1.24" evidence="3 11"/>
<comment type="pathway">
    <text evidence="1">Porphyrin-containing compound metabolism; protoporphyrin-IX biosynthesis; coproporphyrinogen-III from 5-aminolevulinate: step 1/4.</text>
</comment>
<dbReference type="GO" id="GO:0006782">
    <property type="term" value="P:protoporphyrinogen IX biosynthetic process"/>
    <property type="evidence" value="ECO:0007669"/>
    <property type="project" value="UniProtKB-UniPathway"/>
</dbReference>
<evidence type="ECO:0000256" key="1">
    <source>
        <dbReference type="ARBA" id="ARBA00004694"/>
    </source>
</evidence>
<feature type="binding site" evidence="10">
    <location>
        <position position="240"/>
    </location>
    <ligand>
        <name>Mg(2+)</name>
        <dbReference type="ChEBI" id="CHEBI:18420"/>
    </ligand>
</feature>
<keyword evidence="6 11" id="KW-0456">Lyase</keyword>
<name>A0A368BP43_9GAMM</name>
<evidence type="ECO:0000256" key="3">
    <source>
        <dbReference type="ARBA" id="ARBA00012053"/>
    </source>
</evidence>
<dbReference type="Proteomes" id="UP000253032">
    <property type="component" value="Unassembled WGS sequence"/>
</dbReference>
<evidence type="ECO:0000256" key="12">
    <source>
        <dbReference type="RuleBase" id="RU004161"/>
    </source>
</evidence>
<evidence type="ECO:0000256" key="6">
    <source>
        <dbReference type="ARBA" id="ARBA00023239"/>
    </source>
</evidence>
<dbReference type="SUPFAM" id="SSF51569">
    <property type="entry name" value="Aldolase"/>
    <property type="match status" value="1"/>
</dbReference>
<gene>
    <name evidence="13" type="ORF">DBW98_02440</name>
</gene>
<sequence>MIKRTYPNSRLRRTRAKSFLRDLVAENNLTTDDLIQPIFIADQSENQSEIPSMPGIYRHNLDSLYSEVEAISKQEIKSVAIFPAIDSSKKDQKGSHALDEKNIVCLALSGIAKRFPEIIKIADVALDPYTDHGHDGLLIDGRVENDQTLALLQKQALLLAQSGADIVAPSDMMDGRVKAIRDILESNSFFDTVILSYAAKYASSFYGPFRDAIGSSANLDGASKKTYQMNFANKDESLHETSMDIEEGADIVMVKPGIAYLDVVSAIKSEFQIPTFVYQVSGEYSMLKSSIENGWLDKNVMLESLLCCKRAGADAILTYAAKDIASELNS</sequence>
<evidence type="ECO:0000256" key="8">
    <source>
        <dbReference type="ARBA" id="ARBA00047651"/>
    </source>
</evidence>
<dbReference type="UniPathway" id="UPA00251">
    <property type="reaction ID" value="UER00318"/>
</dbReference>
<evidence type="ECO:0000256" key="10">
    <source>
        <dbReference type="PIRSR" id="PIRSR001415-5"/>
    </source>
</evidence>
<dbReference type="PRINTS" id="PR00144">
    <property type="entry name" value="DALDHYDRTASE"/>
</dbReference>
<keyword evidence="10" id="KW-0479">Metal-binding</keyword>
<accession>A0A368BP43</accession>
<keyword evidence="7 11" id="KW-0627">Porphyrin biosynthesis</keyword>
<keyword evidence="5" id="KW-0350">Heme biosynthesis</keyword>
<dbReference type="PROSITE" id="PS00169">
    <property type="entry name" value="D_ALA_DEHYDRATASE"/>
    <property type="match status" value="1"/>
</dbReference>
<evidence type="ECO:0000256" key="5">
    <source>
        <dbReference type="ARBA" id="ARBA00023133"/>
    </source>
</evidence>
<feature type="active site" description="Schiff-base intermediate with substrate" evidence="9">
    <location>
        <position position="255"/>
    </location>
</feature>
<protein>
    <recommendedName>
        <fullName evidence="4 11">Delta-aminolevulinic acid dehydratase</fullName>
        <ecNumber evidence="3 11">4.2.1.24</ecNumber>
    </recommendedName>
</protein>
<organism evidence="13 14">
    <name type="scientific">SAR86 cluster bacterium</name>
    <dbReference type="NCBI Taxonomy" id="2030880"/>
    <lineage>
        <taxon>Bacteria</taxon>
        <taxon>Pseudomonadati</taxon>
        <taxon>Pseudomonadota</taxon>
        <taxon>Gammaproteobacteria</taxon>
        <taxon>SAR86 cluster</taxon>
    </lineage>
</organism>
<proteinExistence type="inferred from homology"/>
<dbReference type="InterPro" id="IPR001731">
    <property type="entry name" value="ALAD"/>
</dbReference>
<dbReference type="NCBIfam" id="NF006762">
    <property type="entry name" value="PRK09283.1"/>
    <property type="match status" value="1"/>
</dbReference>
<dbReference type="GO" id="GO:0008270">
    <property type="term" value="F:zinc ion binding"/>
    <property type="evidence" value="ECO:0007669"/>
    <property type="project" value="TreeGrafter"/>
</dbReference>
<comment type="subunit">
    <text evidence="11">Homooctamer.</text>
</comment>
<evidence type="ECO:0000313" key="14">
    <source>
        <dbReference type="Proteomes" id="UP000253032"/>
    </source>
</evidence>
<feature type="active site" description="Schiff-base intermediate with substrate" evidence="9">
    <location>
        <position position="200"/>
    </location>
</feature>
<dbReference type="PIRSF" id="PIRSF001415">
    <property type="entry name" value="Porphbilin_synth"/>
    <property type="match status" value="1"/>
</dbReference>
<dbReference type="Gene3D" id="3.20.20.70">
    <property type="entry name" value="Aldolase class I"/>
    <property type="match status" value="1"/>
</dbReference>
<comment type="catalytic activity">
    <reaction evidence="8 11">
        <text>2 5-aminolevulinate = porphobilinogen + 2 H2O + H(+)</text>
        <dbReference type="Rhea" id="RHEA:24064"/>
        <dbReference type="ChEBI" id="CHEBI:15377"/>
        <dbReference type="ChEBI" id="CHEBI:15378"/>
        <dbReference type="ChEBI" id="CHEBI:58126"/>
        <dbReference type="ChEBI" id="CHEBI:356416"/>
        <dbReference type="EC" id="4.2.1.24"/>
    </reaction>
</comment>
<evidence type="ECO:0000256" key="7">
    <source>
        <dbReference type="ARBA" id="ARBA00023244"/>
    </source>
</evidence>
<evidence type="ECO:0000256" key="4">
    <source>
        <dbReference type="ARBA" id="ARBA00020771"/>
    </source>
</evidence>
<evidence type="ECO:0000256" key="2">
    <source>
        <dbReference type="ARBA" id="ARBA00008055"/>
    </source>
</evidence>
<reference evidence="13 14" key="1">
    <citation type="journal article" date="2018" name="Microbiome">
        <title>Fine metagenomic profile of the Mediterranean stratified and mixed water columns revealed by assembly and recruitment.</title>
        <authorList>
            <person name="Haro-Moreno J.M."/>
            <person name="Lopez-Perez M."/>
            <person name="De La Torre J.R."/>
            <person name="Picazo A."/>
            <person name="Camacho A."/>
            <person name="Rodriguez-Valera F."/>
        </authorList>
    </citation>
    <scope>NUCLEOTIDE SEQUENCE [LARGE SCALE GENOMIC DNA]</scope>
    <source>
        <strain evidence="13">MED-G84</strain>
    </source>
</reference>
<evidence type="ECO:0000256" key="9">
    <source>
        <dbReference type="PIRSR" id="PIRSR001415-1"/>
    </source>
</evidence>
<evidence type="ECO:0000313" key="13">
    <source>
        <dbReference type="EMBL" id="RCL38466.1"/>
    </source>
</evidence>
<dbReference type="PANTHER" id="PTHR11458">
    <property type="entry name" value="DELTA-AMINOLEVULINIC ACID DEHYDRATASE"/>
    <property type="match status" value="1"/>
</dbReference>
<comment type="caution">
    <text evidence="13">The sequence shown here is derived from an EMBL/GenBank/DDBJ whole genome shotgun (WGS) entry which is preliminary data.</text>
</comment>
<dbReference type="FunFam" id="3.20.20.70:FF:000019">
    <property type="entry name" value="Delta-aminolevulinic acid dehydratase"/>
    <property type="match status" value="1"/>
</dbReference>
<dbReference type="PANTHER" id="PTHR11458:SF0">
    <property type="entry name" value="DELTA-AMINOLEVULINIC ACID DEHYDRATASE"/>
    <property type="match status" value="1"/>
</dbReference>
<dbReference type="GO" id="GO:0005829">
    <property type="term" value="C:cytosol"/>
    <property type="evidence" value="ECO:0007669"/>
    <property type="project" value="TreeGrafter"/>
</dbReference>
<dbReference type="InterPro" id="IPR030656">
    <property type="entry name" value="ALAD_AS"/>
</dbReference>
<keyword evidence="10" id="KW-0460">Magnesium</keyword>
<dbReference type="AlphaFoldDB" id="A0A368BP43"/>